<dbReference type="PANTHER" id="PTHR42912">
    <property type="entry name" value="METHYLTRANSFERASE"/>
    <property type="match status" value="1"/>
</dbReference>
<dbReference type="PANTHER" id="PTHR42912:SF93">
    <property type="entry name" value="N6-ADENOSINE-METHYLTRANSFERASE TMT1A"/>
    <property type="match status" value="1"/>
</dbReference>
<feature type="domain" description="Methyltransferase" evidence="1">
    <location>
        <begin position="49"/>
        <end position="146"/>
    </location>
</feature>
<proteinExistence type="predicted"/>
<dbReference type="InterPro" id="IPR050508">
    <property type="entry name" value="Methyltransf_Superfamily"/>
</dbReference>
<gene>
    <name evidence="2" type="ORF">LCGC14_2557240</name>
</gene>
<comment type="caution">
    <text evidence="2">The sequence shown here is derived from an EMBL/GenBank/DDBJ whole genome shotgun (WGS) entry which is preliminary data.</text>
</comment>
<sequence length="186" mass="20508">MKTEDLGNSKILNLIFKPAGAMMGSKVRQWLSDPVKTLRGADIKPGQSVLEVGCGTGFYTIPAAQLIGDQGCLVAMDVSSGFIEQVSKKVQKVDLKNVLIVKRDALDTGLDTASMDKVLLFGVIPFPLLPLNRLLPEMHRVLKPEGTLAVWLFPPVVHFWVPKSILQSVLFTYINKRNGVSNYKRC</sequence>
<name>A0A0F9AL40_9ZZZZ</name>
<dbReference type="InterPro" id="IPR029063">
    <property type="entry name" value="SAM-dependent_MTases_sf"/>
</dbReference>
<organism evidence="2">
    <name type="scientific">marine sediment metagenome</name>
    <dbReference type="NCBI Taxonomy" id="412755"/>
    <lineage>
        <taxon>unclassified sequences</taxon>
        <taxon>metagenomes</taxon>
        <taxon>ecological metagenomes</taxon>
    </lineage>
</organism>
<dbReference type="EMBL" id="LAZR01042117">
    <property type="protein sequence ID" value="KKL10299.1"/>
    <property type="molecule type" value="Genomic_DNA"/>
</dbReference>
<evidence type="ECO:0000313" key="2">
    <source>
        <dbReference type="EMBL" id="KKL10299.1"/>
    </source>
</evidence>
<reference evidence="2" key="1">
    <citation type="journal article" date="2015" name="Nature">
        <title>Complex archaea that bridge the gap between prokaryotes and eukaryotes.</title>
        <authorList>
            <person name="Spang A."/>
            <person name="Saw J.H."/>
            <person name="Jorgensen S.L."/>
            <person name="Zaremba-Niedzwiedzka K."/>
            <person name="Martijn J."/>
            <person name="Lind A.E."/>
            <person name="van Eijk R."/>
            <person name="Schleper C."/>
            <person name="Guy L."/>
            <person name="Ettema T.J."/>
        </authorList>
    </citation>
    <scope>NUCLEOTIDE SEQUENCE</scope>
</reference>
<evidence type="ECO:0000259" key="1">
    <source>
        <dbReference type="Pfam" id="PF13649"/>
    </source>
</evidence>
<dbReference type="CDD" id="cd02440">
    <property type="entry name" value="AdoMet_MTases"/>
    <property type="match status" value="1"/>
</dbReference>
<dbReference type="AlphaFoldDB" id="A0A0F9AL40"/>
<dbReference type="GO" id="GO:0008168">
    <property type="term" value="F:methyltransferase activity"/>
    <property type="evidence" value="ECO:0007669"/>
    <property type="project" value="TreeGrafter"/>
</dbReference>
<accession>A0A0F9AL40</accession>
<dbReference type="InterPro" id="IPR041698">
    <property type="entry name" value="Methyltransf_25"/>
</dbReference>
<dbReference type="Pfam" id="PF13649">
    <property type="entry name" value="Methyltransf_25"/>
    <property type="match status" value="1"/>
</dbReference>
<protein>
    <recommendedName>
        <fullName evidence="1">Methyltransferase domain-containing protein</fullName>
    </recommendedName>
</protein>
<dbReference type="SUPFAM" id="SSF53335">
    <property type="entry name" value="S-adenosyl-L-methionine-dependent methyltransferases"/>
    <property type="match status" value="1"/>
</dbReference>
<dbReference type="Gene3D" id="3.40.50.150">
    <property type="entry name" value="Vaccinia Virus protein VP39"/>
    <property type="match status" value="1"/>
</dbReference>